<dbReference type="Pfam" id="PF02367">
    <property type="entry name" value="TsaE"/>
    <property type="match status" value="1"/>
</dbReference>
<reference evidence="12 13" key="1">
    <citation type="submission" date="2023-03" db="EMBL/GenBank/DDBJ databases">
        <title>Complete genome sequences of several Auritidibacter ignavus strains isolated from ear infections.</title>
        <authorList>
            <person name="Baehr T."/>
            <person name="Baumhoegger A.M."/>
        </authorList>
    </citation>
    <scope>NUCLEOTIDE SEQUENCE [LARGE SCALE GENOMIC DNA]</scope>
    <source>
        <strain evidence="12 13">BABAE-6</strain>
    </source>
</reference>
<keyword evidence="6" id="KW-0479">Metal-binding</keyword>
<evidence type="ECO:0000256" key="2">
    <source>
        <dbReference type="ARBA" id="ARBA00007599"/>
    </source>
</evidence>
<dbReference type="EMBL" id="CP122566">
    <property type="protein sequence ID" value="WGH93163.1"/>
    <property type="molecule type" value="Genomic_DNA"/>
</dbReference>
<dbReference type="GO" id="GO:0005737">
    <property type="term" value="C:cytoplasm"/>
    <property type="evidence" value="ECO:0007669"/>
    <property type="project" value="UniProtKB-SubCell"/>
</dbReference>
<comment type="function">
    <text evidence="10">Required for the formation of a threonylcarbamoyl group on adenosine at position 37 (t(6)A37) in tRNAs that read codons beginning with adenine. Is involved in the transfer of the threonylcarbamoyl moiety of threonylcarbamoyl-AMP (TC-AMP) to the N6 group of A37, together with TsaD and TsaB. TsaE seems to play an indirect role in the t(6)A biosynthesis pathway, possibly in regulating the core enzymatic function of TsaD.</text>
</comment>
<keyword evidence="4" id="KW-0963">Cytoplasm</keyword>
<keyword evidence="13" id="KW-1185">Reference proteome</keyword>
<keyword evidence="9" id="KW-0460">Magnesium</keyword>
<dbReference type="NCBIfam" id="TIGR00150">
    <property type="entry name" value="T6A_YjeE"/>
    <property type="match status" value="1"/>
</dbReference>
<evidence type="ECO:0000256" key="6">
    <source>
        <dbReference type="ARBA" id="ARBA00022723"/>
    </source>
</evidence>
<proteinExistence type="inferred from homology"/>
<comment type="similarity">
    <text evidence="2">Belongs to the TsaE family.</text>
</comment>
<evidence type="ECO:0000256" key="8">
    <source>
        <dbReference type="ARBA" id="ARBA00022840"/>
    </source>
</evidence>
<dbReference type="AlphaFoldDB" id="A0AAJ6DEZ3"/>
<evidence type="ECO:0000256" key="10">
    <source>
        <dbReference type="ARBA" id="ARBA00024908"/>
    </source>
</evidence>
<dbReference type="PANTHER" id="PTHR33540:SF2">
    <property type="entry name" value="TRNA THREONYLCARBAMOYLADENOSINE BIOSYNTHESIS PROTEIN TSAE"/>
    <property type="match status" value="1"/>
</dbReference>
<evidence type="ECO:0000256" key="4">
    <source>
        <dbReference type="ARBA" id="ARBA00022490"/>
    </source>
</evidence>
<dbReference type="RefSeq" id="WP_279674851.1">
    <property type="nucleotide sequence ID" value="NZ_CP122566.1"/>
</dbReference>
<dbReference type="Gene3D" id="3.40.50.300">
    <property type="entry name" value="P-loop containing nucleotide triphosphate hydrolases"/>
    <property type="match status" value="1"/>
</dbReference>
<dbReference type="PANTHER" id="PTHR33540">
    <property type="entry name" value="TRNA THREONYLCARBAMOYLADENOSINE BIOSYNTHESIS PROTEIN TSAE"/>
    <property type="match status" value="1"/>
</dbReference>
<name>A0AAJ6DEZ3_9MICC</name>
<dbReference type="GO" id="GO:0005524">
    <property type="term" value="F:ATP binding"/>
    <property type="evidence" value="ECO:0007669"/>
    <property type="project" value="UniProtKB-KW"/>
</dbReference>
<protein>
    <recommendedName>
        <fullName evidence="3">tRNA threonylcarbamoyladenosine biosynthesis protein TsaE</fullName>
    </recommendedName>
    <alternativeName>
        <fullName evidence="11">t(6)A37 threonylcarbamoyladenosine biosynthesis protein TsaE</fullName>
    </alternativeName>
</protein>
<evidence type="ECO:0000313" key="13">
    <source>
        <dbReference type="Proteomes" id="UP001224674"/>
    </source>
</evidence>
<dbReference type="InterPro" id="IPR027417">
    <property type="entry name" value="P-loop_NTPase"/>
</dbReference>
<evidence type="ECO:0000256" key="11">
    <source>
        <dbReference type="ARBA" id="ARBA00032441"/>
    </source>
</evidence>
<keyword evidence="7" id="KW-0547">Nucleotide-binding</keyword>
<accession>A0AAJ6DEZ3</accession>
<dbReference type="InterPro" id="IPR003442">
    <property type="entry name" value="T6A_TsaE"/>
</dbReference>
<dbReference type="GO" id="GO:0046872">
    <property type="term" value="F:metal ion binding"/>
    <property type="evidence" value="ECO:0007669"/>
    <property type="project" value="UniProtKB-KW"/>
</dbReference>
<gene>
    <name evidence="12" type="primary">tsaE</name>
    <name evidence="12" type="ORF">QDX21_12885</name>
</gene>
<evidence type="ECO:0000256" key="7">
    <source>
        <dbReference type="ARBA" id="ARBA00022741"/>
    </source>
</evidence>
<keyword evidence="8" id="KW-0067">ATP-binding</keyword>
<evidence type="ECO:0000256" key="5">
    <source>
        <dbReference type="ARBA" id="ARBA00022694"/>
    </source>
</evidence>
<evidence type="ECO:0000256" key="9">
    <source>
        <dbReference type="ARBA" id="ARBA00022842"/>
    </source>
</evidence>
<dbReference type="GO" id="GO:0002949">
    <property type="term" value="P:tRNA threonylcarbamoyladenosine modification"/>
    <property type="evidence" value="ECO:0007669"/>
    <property type="project" value="InterPro"/>
</dbReference>
<dbReference type="SUPFAM" id="SSF52540">
    <property type="entry name" value="P-loop containing nucleoside triphosphate hydrolases"/>
    <property type="match status" value="1"/>
</dbReference>
<dbReference type="Proteomes" id="UP001224674">
    <property type="component" value="Chromosome"/>
</dbReference>
<keyword evidence="5" id="KW-0819">tRNA processing</keyword>
<evidence type="ECO:0000256" key="3">
    <source>
        <dbReference type="ARBA" id="ARBA00019010"/>
    </source>
</evidence>
<evidence type="ECO:0000256" key="1">
    <source>
        <dbReference type="ARBA" id="ARBA00004496"/>
    </source>
</evidence>
<organism evidence="12 13">
    <name type="scientific">Auritidibacter ignavus</name>
    <dbReference type="NCBI Taxonomy" id="678932"/>
    <lineage>
        <taxon>Bacteria</taxon>
        <taxon>Bacillati</taxon>
        <taxon>Actinomycetota</taxon>
        <taxon>Actinomycetes</taxon>
        <taxon>Micrococcales</taxon>
        <taxon>Micrococcaceae</taxon>
        <taxon>Auritidibacter</taxon>
    </lineage>
</organism>
<sequence>MAESIKSQDSLVITVANRTGTTAVAHHLATHLRGGDGLVLTGDLGAGKTTFTQALATGLKITDPVKSPTFVIAHHHRNQHPGLPDLVHVDAYRISGADELASLDLDTDLEQSVTVIEWGRGLAEALFATTGWLELDFQRCGTPDPTAPMVTDFSEADDHDESRRIVVCDHHSRFHLAELIPDHPAVVFEESTGPDQP</sequence>
<evidence type="ECO:0000313" key="12">
    <source>
        <dbReference type="EMBL" id="WGH93163.1"/>
    </source>
</evidence>
<comment type="subcellular location">
    <subcellularLocation>
        <location evidence="1">Cytoplasm</location>
    </subcellularLocation>
</comment>